<sequence>MWKQLRELQEPELRRSLSAAPLPLAPRHPASPPNPAPPPGLAHHPVPTPGLTRYPASPKGPRPLPCLSPGQRPIPHGFGKSCAPRYPPPGSHPPRRYSQSPTKALPIPDPRQGGTPNPRRPSGTPDPRSSSKAAIRVRQGGTPDPDPRPAKAGIPPRRPIRIPRPAKAVLPIPDPRPAKAVLLIRVPPRRYSRSASRQGGTPDPRPAKAAVLPIRVPPRPLPPPCPYSGPHPLPCLSPGPRPLPCLSPDSAHLPDPPPGPARYCTVSASPVRHSNNALGHGGHSIPLPGLARHPASPKGPRPLPCLSPGPPPLPCLSPGPRPIPHGFASPLRSHPPRRTDPVGGTPIRPPRRYSPRSASAKAVPDPPRPAKAVLPIPDPRPAKAVLPIPDPRPAKAVLPIPERRRPIRVPQSGTPIPDPRPAKAVVSIRIPIASSPCPAPQYSPRLSTSRNEDPSARPPIPYRVLMGRNSESSSDAVRESENLEDSFVLCLSSDEGEGDEVTSASTSDIPVAPILPHNPRPGPKIEMRHSLVKGMSPHGRTDPGYNVCLYSRTHTQDLLDVVACKACGGDLTITLHGRGLAQYDSWHCHTCCDLTATKHQGQWMLYSKFVFGVYITGK</sequence>
<dbReference type="AlphaFoldDB" id="A0A423T7F2"/>
<reference evidence="2 3" key="2">
    <citation type="submission" date="2019-01" db="EMBL/GenBank/DDBJ databases">
        <title>The decoding of complex shrimp genome reveals the adaptation for benthos swimmer, frequently molting mechanism and breeding impact on genome.</title>
        <authorList>
            <person name="Sun Y."/>
            <person name="Gao Y."/>
            <person name="Yu Y."/>
        </authorList>
    </citation>
    <scope>NUCLEOTIDE SEQUENCE [LARGE SCALE GENOMIC DNA]</scope>
    <source>
        <tissue evidence="2">Muscle</tissue>
    </source>
</reference>
<dbReference type="Proteomes" id="UP000283509">
    <property type="component" value="Unassembled WGS sequence"/>
</dbReference>
<feature type="region of interest" description="Disordered" evidence="1">
    <location>
        <begin position="498"/>
        <end position="522"/>
    </location>
</feature>
<protein>
    <submittedName>
        <fullName evidence="2">Uncharacterized protein</fullName>
    </submittedName>
</protein>
<keyword evidence="3" id="KW-1185">Reference proteome</keyword>
<feature type="compositionally biased region" description="Basic and acidic residues" evidence="1">
    <location>
        <begin position="1"/>
        <end position="15"/>
    </location>
</feature>
<feature type="region of interest" description="Disordered" evidence="1">
    <location>
        <begin position="1"/>
        <end position="215"/>
    </location>
</feature>
<gene>
    <name evidence="2" type="ORF">C7M84_009243</name>
</gene>
<feature type="compositionally biased region" description="Polar residues" evidence="1">
    <location>
        <begin position="266"/>
        <end position="277"/>
    </location>
</feature>
<reference evidence="2 3" key="1">
    <citation type="submission" date="2018-04" db="EMBL/GenBank/DDBJ databases">
        <authorList>
            <person name="Zhang X."/>
            <person name="Yuan J."/>
            <person name="Li F."/>
            <person name="Xiang J."/>
        </authorList>
    </citation>
    <scope>NUCLEOTIDE SEQUENCE [LARGE SCALE GENOMIC DNA]</scope>
    <source>
        <tissue evidence="2">Muscle</tissue>
    </source>
</reference>
<feature type="region of interest" description="Disordered" evidence="1">
    <location>
        <begin position="434"/>
        <end position="479"/>
    </location>
</feature>
<evidence type="ECO:0000313" key="2">
    <source>
        <dbReference type="EMBL" id="ROT72370.1"/>
    </source>
</evidence>
<feature type="compositionally biased region" description="Pro residues" evidence="1">
    <location>
        <begin position="23"/>
        <end position="40"/>
    </location>
</feature>
<dbReference type="STRING" id="6689.A0A423T7F2"/>
<feature type="compositionally biased region" description="Pro residues" evidence="1">
    <location>
        <begin position="297"/>
        <end position="323"/>
    </location>
</feature>
<comment type="caution">
    <text evidence="2">The sequence shown here is derived from an EMBL/GenBank/DDBJ whole genome shotgun (WGS) entry which is preliminary data.</text>
</comment>
<feature type="compositionally biased region" description="Pro residues" evidence="1">
    <location>
        <begin position="236"/>
        <end position="245"/>
    </location>
</feature>
<name>A0A423T7F2_PENVA</name>
<evidence type="ECO:0000256" key="1">
    <source>
        <dbReference type="SAM" id="MobiDB-lite"/>
    </source>
</evidence>
<proteinExistence type="predicted"/>
<accession>A0A423T7F2</accession>
<dbReference type="EMBL" id="QCYY01002167">
    <property type="protein sequence ID" value="ROT72370.1"/>
    <property type="molecule type" value="Genomic_DNA"/>
</dbReference>
<evidence type="ECO:0000313" key="3">
    <source>
        <dbReference type="Proteomes" id="UP000283509"/>
    </source>
</evidence>
<organism evidence="2 3">
    <name type="scientific">Penaeus vannamei</name>
    <name type="common">Whiteleg shrimp</name>
    <name type="synonym">Litopenaeus vannamei</name>
    <dbReference type="NCBI Taxonomy" id="6689"/>
    <lineage>
        <taxon>Eukaryota</taxon>
        <taxon>Metazoa</taxon>
        <taxon>Ecdysozoa</taxon>
        <taxon>Arthropoda</taxon>
        <taxon>Crustacea</taxon>
        <taxon>Multicrustacea</taxon>
        <taxon>Malacostraca</taxon>
        <taxon>Eumalacostraca</taxon>
        <taxon>Eucarida</taxon>
        <taxon>Decapoda</taxon>
        <taxon>Dendrobranchiata</taxon>
        <taxon>Penaeoidea</taxon>
        <taxon>Penaeidae</taxon>
        <taxon>Penaeus</taxon>
    </lineage>
</organism>
<feature type="region of interest" description="Disordered" evidence="1">
    <location>
        <begin position="236"/>
        <end position="421"/>
    </location>
</feature>